<feature type="region of interest" description="Disordered" evidence="5">
    <location>
        <begin position="1"/>
        <end position="111"/>
    </location>
</feature>
<sequence>MAPASNKRKRPDRQANEDDGANRPSPYKPEKSRLTRRASQDPGQADGIESGSPVEQRERPTNGTPPPAISNSRDGTETPAHAMDASSEGPTGTHTGSQSSTTGSRPKQPYSYQHLTDDVLSNWTESGSQGIINTTTQLDDLQLSDIFLELIRSALDGRLNSRQAGLTVREIISRRQAGDMDATELFLNTVMLLYEANYKGPQLRELLAATAIDQQKMREDLDLGAVISLGLVRPTFEKIRTRKTTNALYRQANFNLLREESEGYAKLITEFFNTAQEASSRGPVGPNMAEDAFQRVKALVGAFDLDVGRVLDITLDVSANLLVKAYPFFVKFYRASSWWPQNNLLDNNFKWDDYGFKALPSWALPGSGRFSQSDDEREKLDQLRESRDARFWDNVRQTGMDAYFHLGARQIVDFDSMAPSLQEEVPPEYDNKGAEVNANKRHRLNEDKVYMRETRCLPPPGNYDAAQLLGFKLRFYASEARDKDDRLPENLPWLAALLIKIGFISIRDLYPHLYPTDKEMPAERTRLEKEKAEKEAKERPGGGVNALLMAGALTDDTLPAPRRIEKDKSGGATPAQEKNDEPVENLKIPENQKILLLKALLLIGALPEALYILGRFPWLPEADYTIPPLLHRLARHMLSKVAESLHPLRSHEGLRQPAEQLAETVSRSDGALLFGPRPSKRVTRWLYGDEFSTKDGIDMRHYYGDWCGNIPVCQNLDDVFSLCDTFLGYLGAKIGQDVILYGTLLRLAQHSLGEDDSESNRARWLALMKRLLVPALSCSKHNPELARQVHELLSLFPTSTRYYLYAEWFTGKTSRQPDVRAAFDKNKAEVRDVLRRVSNDSVKKQSRALGKISLSSPGIVMMEMINQLESYSNMIPSLVDCTKYFSPLAWDVLNWALLNSLSGMGRDRMQADGMLTSPWLQALAQFVASLFAKYSHLSLSPILQYLASELRVGNSTDLELLEQVLAEMAGIRSDVEYNDSQVLSMAGGTTLRTHVLSQLSDSRHAKQAEAGRLMRALRGSGLITQFLVAIAQEQKIYPHHNASRFMPLKVLGNNLDKVSAVFQQYLEVLTTNLDARKFEQSVPDVSSLVGDYGLDPSTALTIHRTAIQSRALEFDAAKKNESDARKSATKRESSGANGDTLVKDAIAAVKEGGEQPSADTESAIEPDGGTPHNNETGTGDLQNSSSPWHPVREPIIHQLEAVVPELASRVSIPFFVTFWTLALGDILMPMENYQTEVTKLESQISEINSDRSDLSSAATKARDKRKKDLAETIEKLKREPKEHLKIYMAIRERIGGKGDGERTAEKSFWFPKTDVRAEIDAKHLGLLQECFLPRALMSSVDAQFSFEMLKFVHSTGTPGFSLMHLLNQLFKKKQIASLIFQCTATEAQHLGRFLCELLKYLKEWHKNQGKYESQALGDKKKLPGFAISLDEHGEPKMVLEYENFRRMLYNFHAHLNHDLQACFESDEYMHIRNGVIVLKAISPIFPNIKFIGQNMVKHVTKISTNDSRQDLKLAATSLLGPLRSREKDWVLPQAFRLNDPAKDGAKSGSRAPSARPETPQAGTNTPKLNASAPDFKPTSAPAVNGVARTGSAAEDGEIEDEKGALSKTKDVEMKDAPTTSMEKSVVDSGRPARPDSRASQQVPSKEASKPESKPTTPAPGNPRAFHAAGQQRADSTRVDSTRANSAQPGPTRAHHDLPSRPESGHFKPPPAAQTRAGGRYSNRDEQYGRLDRPDMRPGSREQSPGHRGRARTPPPGGPVGSRGYRDERPYDRQSDRPPYDSRTPRDDSYLHPRREASLQQRPSSDLRERSTPTNRASEVITHPDRMSHIQSVAVTSENLPARSSPSLATGSQQQQPEDQSQINPARLALINDGPGSRGREPRNERRERDERNAPGFGSRSEARPSGRGLPESGREPGSRQQQPDLAPTGPKRGRLQEESNYGRLNGPQDAPSGPRQPNGLPGRGRNFTAPVNARAVEPAAPSPTTSRPLESPTIPRGPSRQNTGPALQADRNNAPSSAPSTPAGEGPPVHPSRAAQFGQHQPSPIQTTFPAPNGPRNAGSPTTAPPSGPRGPARPGPPSGTPTGPSPANTIPPSGPATPAERQRREGQRQRASINATLQTNAPLGVQVKGASRNNSASFPTPPNRSGVPTVTSSMEPPQSRQSFDSRPGQADANFSHPNGRGDLFQGRGDERPDRSSRGRGSRDPSREPRTDSNEQAFRQPPAGPDDVRDRRGGPRDDRRSRDERMPRDAQARRDVQPRDGPQADRRGMPERQQRGPASDMAGGFAVPPLPTGPAPPQHEYASQRDGRGGGGGRSEGFRGGPLRREDERRDGSVPDGGRKRRHDDPQFDGNKRRRSGR</sequence>
<feature type="compositionally biased region" description="Basic and acidic residues" evidence="5">
    <location>
        <begin position="2226"/>
        <end position="2274"/>
    </location>
</feature>
<feature type="compositionally biased region" description="Polar residues" evidence="5">
    <location>
        <begin position="1828"/>
        <end position="1851"/>
    </location>
</feature>
<evidence type="ECO:0000256" key="3">
    <source>
        <dbReference type="ARBA" id="ARBA00019596"/>
    </source>
</evidence>
<feature type="compositionally biased region" description="Low complexity" evidence="5">
    <location>
        <begin position="89"/>
        <end position="104"/>
    </location>
</feature>
<feature type="compositionally biased region" description="Gly residues" evidence="5">
    <location>
        <begin position="2309"/>
        <end position="2320"/>
    </location>
</feature>
<dbReference type="Pfam" id="PF16134">
    <property type="entry name" value="THOC2_N"/>
    <property type="match status" value="1"/>
</dbReference>
<feature type="domain" description="THO complex subunitTHOC2 C-terminal" evidence="6">
    <location>
        <begin position="1209"/>
        <end position="1522"/>
    </location>
</feature>
<protein>
    <recommendedName>
        <fullName evidence="3">THO complex subunit 2</fullName>
    </recommendedName>
</protein>
<dbReference type="Pfam" id="PF11732">
    <property type="entry name" value="Thoc2"/>
    <property type="match status" value="1"/>
</dbReference>
<dbReference type="Proteomes" id="UP001296104">
    <property type="component" value="Unassembled WGS sequence"/>
</dbReference>
<evidence type="ECO:0000259" key="7">
    <source>
        <dbReference type="Pfam" id="PF11732"/>
    </source>
</evidence>
<feature type="domain" description="THO complex subunit 2 N-terminal" evidence="8">
    <location>
        <begin position="115"/>
        <end position="847"/>
    </location>
</feature>
<feature type="compositionally biased region" description="Basic and acidic residues" evidence="5">
    <location>
        <begin position="2188"/>
        <end position="2213"/>
    </location>
</feature>
<dbReference type="GO" id="GO:0003729">
    <property type="term" value="F:mRNA binding"/>
    <property type="evidence" value="ECO:0007669"/>
    <property type="project" value="TreeGrafter"/>
</dbReference>
<evidence type="ECO:0000256" key="5">
    <source>
        <dbReference type="SAM" id="MobiDB-lite"/>
    </source>
</evidence>
<feature type="compositionally biased region" description="Basic and acidic residues" evidence="5">
    <location>
        <begin position="1877"/>
        <end position="1892"/>
    </location>
</feature>
<feature type="domain" description="THO complex subunitTHOC2 N-terminal" evidence="7">
    <location>
        <begin position="849"/>
        <end position="924"/>
    </location>
</feature>
<feature type="compositionally biased region" description="Polar residues" evidence="5">
    <location>
        <begin position="1171"/>
        <end position="1187"/>
    </location>
</feature>
<feature type="compositionally biased region" description="Basic and acidic residues" evidence="5">
    <location>
        <begin position="2323"/>
        <end position="2333"/>
    </location>
</feature>
<feature type="compositionally biased region" description="Low complexity" evidence="5">
    <location>
        <begin position="1852"/>
        <end position="1861"/>
    </location>
</feature>
<dbReference type="InterPro" id="IPR021418">
    <property type="entry name" value="THO_THOC2_C"/>
</dbReference>
<feature type="compositionally biased region" description="Polar residues" evidence="5">
    <location>
        <begin position="2038"/>
        <end position="2050"/>
    </location>
</feature>
<name>A0AAI9EFS8_9PEZI</name>
<dbReference type="GO" id="GO:0000445">
    <property type="term" value="C:THO complex part of transcription export complex"/>
    <property type="evidence" value="ECO:0007669"/>
    <property type="project" value="TreeGrafter"/>
</dbReference>
<organism evidence="9 10">
    <name type="scientific">Lecanosticta acicola</name>
    <dbReference type="NCBI Taxonomy" id="111012"/>
    <lineage>
        <taxon>Eukaryota</taxon>
        <taxon>Fungi</taxon>
        <taxon>Dikarya</taxon>
        <taxon>Ascomycota</taxon>
        <taxon>Pezizomycotina</taxon>
        <taxon>Dothideomycetes</taxon>
        <taxon>Dothideomycetidae</taxon>
        <taxon>Mycosphaerellales</taxon>
        <taxon>Mycosphaerellaceae</taxon>
        <taxon>Lecanosticta</taxon>
    </lineage>
</organism>
<comment type="subcellular location">
    <subcellularLocation>
        <location evidence="1">Nucleus</location>
    </subcellularLocation>
</comment>
<reference evidence="9" key="1">
    <citation type="submission" date="2023-11" db="EMBL/GenBank/DDBJ databases">
        <authorList>
            <person name="Alioto T."/>
            <person name="Alioto T."/>
            <person name="Gomez Garrido J."/>
        </authorList>
    </citation>
    <scope>NUCLEOTIDE SEQUENCE</scope>
</reference>
<feature type="compositionally biased region" description="Basic and acidic residues" evidence="5">
    <location>
        <begin position="1601"/>
        <end position="1615"/>
    </location>
</feature>
<comment type="caution">
    <text evidence="9">The sequence shown here is derived from an EMBL/GenBank/DDBJ whole genome shotgun (WGS) entry which is preliminary data.</text>
</comment>
<dbReference type="InterPro" id="IPR021726">
    <property type="entry name" value="THO_THOC2_N"/>
</dbReference>
<feature type="region of interest" description="Disordered" evidence="5">
    <location>
        <begin position="1538"/>
        <end position="2358"/>
    </location>
</feature>
<evidence type="ECO:0000313" key="10">
    <source>
        <dbReference type="Proteomes" id="UP001296104"/>
    </source>
</evidence>
<feature type="compositionally biased region" description="Polar residues" evidence="5">
    <location>
        <begin position="2112"/>
        <end position="2122"/>
    </location>
</feature>
<feature type="region of interest" description="Disordered" evidence="5">
    <location>
        <begin position="559"/>
        <end position="584"/>
    </location>
</feature>
<feature type="compositionally biased region" description="Basic and acidic residues" evidence="5">
    <location>
        <begin position="1721"/>
        <end position="1739"/>
    </location>
</feature>
<evidence type="ECO:0000256" key="1">
    <source>
        <dbReference type="ARBA" id="ARBA00004123"/>
    </source>
</evidence>
<feature type="region of interest" description="Disordered" evidence="5">
    <location>
        <begin position="521"/>
        <end position="540"/>
    </location>
</feature>
<dbReference type="PANTHER" id="PTHR21597:SF0">
    <property type="entry name" value="THO COMPLEX SUBUNIT 2"/>
    <property type="match status" value="1"/>
</dbReference>
<proteinExistence type="inferred from homology"/>
<keyword evidence="4" id="KW-0539">Nucleus</keyword>
<feature type="compositionally biased region" description="Basic and acidic residues" evidence="5">
    <location>
        <begin position="1693"/>
        <end position="1705"/>
    </location>
</feature>
<dbReference type="InterPro" id="IPR040007">
    <property type="entry name" value="Tho2"/>
</dbReference>
<accession>A0AAI9EFS8</accession>
<comment type="similarity">
    <text evidence="2">Belongs to the THOC2 family.</text>
</comment>
<keyword evidence="10" id="KW-1185">Reference proteome</keyword>
<gene>
    <name evidence="9" type="ORF">LECACI_7A009996</name>
</gene>
<feature type="compositionally biased region" description="Basic and acidic residues" evidence="5">
    <location>
        <begin position="1763"/>
        <end position="1796"/>
    </location>
</feature>
<feature type="compositionally biased region" description="Basic and acidic residues" evidence="5">
    <location>
        <begin position="1117"/>
        <end position="1133"/>
    </location>
</feature>
<feature type="region of interest" description="Disordered" evidence="5">
    <location>
        <begin position="1117"/>
        <end position="1189"/>
    </location>
</feature>
<evidence type="ECO:0000256" key="2">
    <source>
        <dbReference type="ARBA" id="ARBA00007857"/>
    </source>
</evidence>
<dbReference type="EMBL" id="CAVMBE010000140">
    <property type="protein sequence ID" value="CAK4034838.1"/>
    <property type="molecule type" value="Genomic_DNA"/>
</dbReference>
<dbReference type="PANTHER" id="PTHR21597">
    <property type="entry name" value="THO2 PROTEIN"/>
    <property type="match status" value="1"/>
</dbReference>
<evidence type="ECO:0000259" key="8">
    <source>
        <dbReference type="Pfam" id="PF16134"/>
    </source>
</evidence>
<feature type="compositionally biased region" description="Basic residues" evidence="5">
    <location>
        <begin position="1"/>
        <end position="11"/>
    </location>
</feature>
<dbReference type="Pfam" id="PF11262">
    <property type="entry name" value="Tho2"/>
    <property type="match status" value="1"/>
</dbReference>
<evidence type="ECO:0000256" key="4">
    <source>
        <dbReference type="ARBA" id="ARBA00023242"/>
    </source>
</evidence>
<feature type="compositionally biased region" description="Pro residues" evidence="5">
    <location>
        <begin position="2288"/>
        <end position="2297"/>
    </location>
</feature>
<feature type="compositionally biased region" description="Polar residues" evidence="5">
    <location>
        <begin position="2147"/>
        <end position="2165"/>
    </location>
</feature>
<dbReference type="InterPro" id="IPR032302">
    <property type="entry name" value="THOC2_N"/>
</dbReference>
<evidence type="ECO:0000259" key="6">
    <source>
        <dbReference type="Pfam" id="PF11262"/>
    </source>
</evidence>
<feature type="compositionally biased region" description="Pro residues" evidence="5">
    <location>
        <begin position="2063"/>
        <end position="2080"/>
    </location>
</feature>
<dbReference type="GO" id="GO:0006406">
    <property type="term" value="P:mRNA export from nucleus"/>
    <property type="evidence" value="ECO:0007669"/>
    <property type="project" value="InterPro"/>
</dbReference>
<feature type="compositionally biased region" description="Polar residues" evidence="5">
    <location>
        <begin position="1999"/>
        <end position="2020"/>
    </location>
</feature>
<evidence type="ECO:0000313" key="9">
    <source>
        <dbReference type="EMBL" id="CAK4034838.1"/>
    </source>
</evidence>
<dbReference type="GO" id="GO:0006397">
    <property type="term" value="P:mRNA processing"/>
    <property type="evidence" value="ECO:0007669"/>
    <property type="project" value="InterPro"/>
</dbReference>